<evidence type="ECO:0000313" key="3">
    <source>
        <dbReference type="EMBL" id="MBB6344132.1"/>
    </source>
</evidence>
<evidence type="ECO:0000313" key="4">
    <source>
        <dbReference type="Proteomes" id="UP000583800"/>
    </source>
</evidence>
<reference evidence="3 4" key="1">
    <citation type="submission" date="2020-08" db="EMBL/GenBank/DDBJ databases">
        <title>Sequencing the genomes of 1000 actinobacteria strains.</title>
        <authorList>
            <person name="Klenk H.-P."/>
        </authorList>
    </citation>
    <scope>NUCLEOTIDE SEQUENCE [LARGE SCALE GENOMIC DNA]</scope>
    <source>
        <strain evidence="3 4">DSM 45913</strain>
    </source>
</reference>
<comment type="caution">
    <text evidence="3">The sequence shown here is derived from an EMBL/GenBank/DDBJ whole genome shotgun (WGS) entry which is preliminary data.</text>
</comment>
<accession>A0A7X0ETX1</accession>
<dbReference type="PANTHER" id="PTHR34473">
    <property type="entry name" value="UPF0699 TRANSMEMBRANE PROTEIN YDBS"/>
    <property type="match status" value="1"/>
</dbReference>
<dbReference type="PANTHER" id="PTHR34473:SF3">
    <property type="entry name" value="TRANSMEMBRANE PROTEIN-RELATED"/>
    <property type="match status" value="1"/>
</dbReference>
<keyword evidence="4" id="KW-1185">Reference proteome</keyword>
<feature type="transmembrane region" description="Helical" evidence="1">
    <location>
        <begin position="392"/>
        <end position="412"/>
    </location>
</feature>
<feature type="transmembrane region" description="Helical" evidence="1">
    <location>
        <begin position="40"/>
        <end position="60"/>
    </location>
</feature>
<proteinExistence type="predicted"/>
<dbReference type="RefSeq" id="WP_185082305.1">
    <property type="nucleotide sequence ID" value="NZ_JACHJB010000001.1"/>
</dbReference>
<sequence>MSWRPLSARSLGASSIQSLAIAVPVVVVLARVLSGLGWRTAATAGACAGAALLAVAAVLVHDALRLRATRWRLTEDRLELRTGIAVRQHRSVPRDRVRSVDLRADPVRRVLGLTVVKIGTGEHAGEQAELTLNPLTRRDGEALRRALLPGAAAGAAAHDGGVLAELRWSWIRYAPLSVWAFTGGALVLGALYKPLDALGLEAFSKETALAVWQWVSGRPWVAVPLVVVGNVAVGVLGAALLFAESWARYRLEREPGRLRLSRGLLTSRSLTLEERRLRGVEIREPLLLRLGGGARVTAVATGLGKAAEGETEDVAALTPPLPRAEAARLAARIAALPAPATPAAPPVWEPHGQHVHERHVREPHGQHVREPHTGAWVPEPVPHPGAARRRRLVRAVTTVAVLAAACWGWVLWAGGRGWDAWTGGWVWLLPALALPAALWLAVDAYRGLGHALGARHLVTRHGAVTRRTVALDRAGIVGWTITQSYFQRRAGLLTVSATTAAGAGHYDVLDVGRDDGLRLAAQAVPGLLDPFLVPVGDRPLVDAGR</sequence>
<organism evidence="3 4">
    <name type="scientific">Nonomuraea muscovyensis</name>
    <dbReference type="NCBI Taxonomy" id="1124761"/>
    <lineage>
        <taxon>Bacteria</taxon>
        <taxon>Bacillati</taxon>
        <taxon>Actinomycetota</taxon>
        <taxon>Actinomycetes</taxon>
        <taxon>Streptosporangiales</taxon>
        <taxon>Streptosporangiaceae</taxon>
        <taxon>Nonomuraea</taxon>
    </lineage>
</organism>
<feature type="transmembrane region" description="Helical" evidence="1">
    <location>
        <begin position="173"/>
        <end position="192"/>
    </location>
</feature>
<protein>
    <submittedName>
        <fullName evidence="3">Putative membrane protein</fullName>
    </submittedName>
</protein>
<evidence type="ECO:0000259" key="2">
    <source>
        <dbReference type="Pfam" id="PF03703"/>
    </source>
</evidence>
<dbReference type="EMBL" id="JACHJB010000001">
    <property type="protein sequence ID" value="MBB6344132.1"/>
    <property type="molecule type" value="Genomic_DNA"/>
</dbReference>
<name>A0A7X0ETX1_9ACTN</name>
<evidence type="ECO:0000256" key="1">
    <source>
        <dbReference type="SAM" id="Phobius"/>
    </source>
</evidence>
<feature type="domain" description="YdbS-like PH" evidence="2">
    <location>
        <begin position="67"/>
        <end position="132"/>
    </location>
</feature>
<dbReference type="Pfam" id="PF03703">
    <property type="entry name" value="bPH_2"/>
    <property type="match status" value="2"/>
</dbReference>
<dbReference type="PIRSF" id="PIRSF026631">
    <property type="entry name" value="UCP026631"/>
    <property type="match status" value="1"/>
</dbReference>
<feature type="transmembrane region" description="Helical" evidence="1">
    <location>
        <begin position="221"/>
        <end position="243"/>
    </location>
</feature>
<keyword evidence="1" id="KW-1133">Transmembrane helix</keyword>
<dbReference type="Proteomes" id="UP000583800">
    <property type="component" value="Unassembled WGS sequence"/>
</dbReference>
<dbReference type="InterPro" id="IPR005182">
    <property type="entry name" value="YdbS-like_PH"/>
</dbReference>
<dbReference type="InterPro" id="IPR014529">
    <property type="entry name" value="UCP026631"/>
</dbReference>
<keyword evidence="1" id="KW-0812">Transmembrane</keyword>
<dbReference type="AlphaFoldDB" id="A0A7X0ETX1"/>
<feature type="transmembrane region" description="Helical" evidence="1">
    <location>
        <begin position="424"/>
        <end position="442"/>
    </location>
</feature>
<keyword evidence="1" id="KW-0472">Membrane</keyword>
<gene>
    <name evidence="3" type="ORF">FHU36_000641</name>
</gene>
<feature type="domain" description="YdbS-like PH" evidence="2">
    <location>
        <begin position="445"/>
        <end position="520"/>
    </location>
</feature>